<dbReference type="Proteomes" id="UP000242519">
    <property type="component" value="Unassembled WGS sequence"/>
</dbReference>
<dbReference type="OrthoDB" id="3526778at2759"/>
<protein>
    <submittedName>
        <fullName evidence="1">Beta-glucosidase</fullName>
    </submittedName>
</protein>
<gene>
    <name evidence="1" type="ORF">B2J93_7748</name>
</gene>
<dbReference type="AlphaFoldDB" id="A0A218ZGX7"/>
<evidence type="ECO:0000313" key="1">
    <source>
        <dbReference type="EMBL" id="OWP07014.1"/>
    </source>
</evidence>
<accession>A0A218ZGX7</accession>
<sequence length="413" mass="45348">MAGPVVPPVSPGRFGRTWLSSAATTRESEVDDQVAVRAYYTLKSGRTARPYKAAELVDGASIKAAIEEIVLRAKDTFSHHDNTAAQLLDGPGFVAFEGTESRTVSKEELAILALAEKAVVSQIAAATSSDAPIVPAIFFALDPNVPFSNLELQGPTMEESVSAKKVSFNDIRPFAFKELPNEIRSMIYPLCGNLAVRHDGQAPALVLALARDPFLGEEVKVIYRETNCSIDVDNEAKFGTKKLKDLLVFRNIYMQWGLNGDEERSGRVLSLTAHKIQLMNNFRSLTMDFSTSEPCNLSLIQQISRASSGVDHIAVRLHAAADTRSRLSMSPKHADEYGRARMHMLNTANEWIQVPARLSTVGPSDAVEEWFWARDGGAELDIEHPRRRKVVKPSAAGNMTMADRIQGRSALIQ</sequence>
<comment type="caution">
    <text evidence="1">The sequence shown here is derived from an EMBL/GenBank/DDBJ whole genome shotgun (WGS) entry which is preliminary data.</text>
</comment>
<proteinExistence type="predicted"/>
<evidence type="ECO:0000313" key="2">
    <source>
        <dbReference type="Proteomes" id="UP000242519"/>
    </source>
</evidence>
<organism evidence="1 2">
    <name type="scientific">Diplocarpon coronariae</name>
    <dbReference type="NCBI Taxonomy" id="2795749"/>
    <lineage>
        <taxon>Eukaryota</taxon>
        <taxon>Fungi</taxon>
        <taxon>Dikarya</taxon>
        <taxon>Ascomycota</taxon>
        <taxon>Pezizomycotina</taxon>
        <taxon>Leotiomycetes</taxon>
        <taxon>Helotiales</taxon>
        <taxon>Drepanopezizaceae</taxon>
        <taxon>Diplocarpon</taxon>
    </lineage>
</organism>
<keyword evidence="2" id="KW-1185">Reference proteome</keyword>
<dbReference type="InParanoid" id="A0A218ZGX7"/>
<dbReference type="EMBL" id="MZNU01000022">
    <property type="protein sequence ID" value="OWP07014.1"/>
    <property type="molecule type" value="Genomic_DNA"/>
</dbReference>
<name>A0A218ZGX7_9HELO</name>
<reference evidence="1 2" key="1">
    <citation type="submission" date="2017-04" db="EMBL/GenBank/DDBJ databases">
        <title>Draft genome sequence of Marssonina coronaria NL1: causal agent of apple blotch.</title>
        <authorList>
            <person name="Cheng Q."/>
        </authorList>
    </citation>
    <scope>NUCLEOTIDE SEQUENCE [LARGE SCALE GENOMIC DNA]</scope>
    <source>
        <strain evidence="1 2">NL1</strain>
    </source>
</reference>